<name>A0A5C6M7S0_9LACO</name>
<protein>
    <submittedName>
        <fullName evidence="1">Uncharacterized protein</fullName>
    </submittedName>
</protein>
<dbReference type="Pfam" id="PF23857">
    <property type="entry name" value="Phage_TAC_19"/>
    <property type="match status" value="1"/>
</dbReference>
<gene>
    <name evidence="1" type="ORF">LABALGLTS371_15490</name>
</gene>
<comment type="caution">
    <text evidence="1">The sequence shown here is derived from an EMBL/GenBank/DDBJ whole genome shotgun (WGS) entry which is preliminary data.</text>
</comment>
<dbReference type="NCBIfam" id="NF047360">
    <property type="entry name" value="tail_chap_PVL"/>
    <property type="match status" value="1"/>
</dbReference>
<dbReference type="AlphaFoldDB" id="A0A5C6M7S0"/>
<evidence type="ECO:0000313" key="1">
    <source>
        <dbReference type="EMBL" id="TWW10213.1"/>
    </source>
</evidence>
<evidence type="ECO:0000313" key="2">
    <source>
        <dbReference type="Proteomes" id="UP000321659"/>
    </source>
</evidence>
<accession>A0A5C6M7S0</accession>
<dbReference type="InterPro" id="IPR057006">
    <property type="entry name" value="Phage_TAC_19"/>
</dbReference>
<reference evidence="1 2" key="1">
    <citation type="submission" date="2019-04" db="EMBL/GenBank/DDBJ databases">
        <title>In vitro growth and metabolic characteristics of meat-borne Lactobacillus algidus strains.</title>
        <authorList>
            <person name="Sade E."/>
            <person name="Per J."/>
            <person name="Tytti H."/>
            <person name="Johanna B.K."/>
        </authorList>
    </citation>
    <scope>NUCLEOTIDE SEQUENCE [LARGE SCALE GENOMIC DNA]</scope>
    <source>
        <strain evidence="1 2">LTS37-1</strain>
    </source>
</reference>
<dbReference type="Proteomes" id="UP000321659">
    <property type="component" value="Unassembled WGS sequence"/>
</dbReference>
<organism evidence="1 2">
    <name type="scientific">Dellaglioa algida</name>
    <dbReference type="NCBI Taxonomy" id="105612"/>
    <lineage>
        <taxon>Bacteria</taxon>
        <taxon>Bacillati</taxon>
        <taxon>Bacillota</taxon>
        <taxon>Bacilli</taxon>
        <taxon>Lactobacillales</taxon>
        <taxon>Lactobacillaceae</taxon>
        <taxon>Dellaglioa</taxon>
    </lineage>
</organism>
<dbReference type="EMBL" id="SRRQ01000019">
    <property type="protein sequence ID" value="TWW10213.1"/>
    <property type="molecule type" value="Genomic_DNA"/>
</dbReference>
<proteinExistence type="predicted"/>
<dbReference type="RefSeq" id="WP_146303349.1">
    <property type="nucleotide sequence ID" value="NZ_JANXKZ010000002.1"/>
</dbReference>
<sequence length="113" mass="12696">MSISLTMKNVQGKGSKTFKRSGSMNLQDTLNAIVCQQKQFDFEALEKKTTADTINNFNAICEFVVALFDKQFTLEEMMVGCKPDDIDLFNEWIGTALGIDDQSAKKEDESLKN</sequence>